<gene>
    <name evidence="1" type="ORF">HNQ88_002796</name>
</gene>
<reference evidence="1" key="1">
    <citation type="submission" date="2023-07" db="EMBL/GenBank/DDBJ databases">
        <title>Genomic Encyclopedia of Type Strains, Phase IV (KMG-IV): sequencing the most valuable type-strain genomes for metagenomic binning, comparative biology and taxonomic classification.</title>
        <authorList>
            <person name="Goeker M."/>
        </authorList>
    </citation>
    <scope>NUCLEOTIDE SEQUENCE</scope>
    <source>
        <strain evidence="1">DSM 26174</strain>
    </source>
</reference>
<organism evidence="1 2">
    <name type="scientific">Aureibacter tunicatorum</name>
    <dbReference type="NCBI Taxonomy" id="866807"/>
    <lineage>
        <taxon>Bacteria</taxon>
        <taxon>Pseudomonadati</taxon>
        <taxon>Bacteroidota</taxon>
        <taxon>Cytophagia</taxon>
        <taxon>Cytophagales</taxon>
        <taxon>Persicobacteraceae</taxon>
        <taxon>Aureibacter</taxon>
    </lineage>
</organism>
<dbReference type="AlphaFoldDB" id="A0AAE3XNC1"/>
<evidence type="ECO:0000313" key="1">
    <source>
        <dbReference type="EMBL" id="MDR6239748.1"/>
    </source>
</evidence>
<name>A0AAE3XNC1_9BACT</name>
<protein>
    <recommendedName>
        <fullName evidence="3">Transport and Golgi organization protein 2</fullName>
    </recommendedName>
</protein>
<proteinExistence type="predicted"/>
<dbReference type="InterPro" id="IPR008551">
    <property type="entry name" value="TANGO2"/>
</dbReference>
<dbReference type="Proteomes" id="UP001185092">
    <property type="component" value="Unassembled WGS sequence"/>
</dbReference>
<dbReference type="EMBL" id="JAVDQD010000003">
    <property type="protein sequence ID" value="MDR6239748.1"/>
    <property type="molecule type" value="Genomic_DNA"/>
</dbReference>
<accession>A0AAE3XNC1</accession>
<dbReference type="Pfam" id="PF05742">
    <property type="entry name" value="TANGO2"/>
    <property type="match status" value="1"/>
</dbReference>
<evidence type="ECO:0000313" key="2">
    <source>
        <dbReference type="Proteomes" id="UP001185092"/>
    </source>
</evidence>
<keyword evidence="2" id="KW-1185">Reference proteome</keyword>
<evidence type="ECO:0008006" key="3">
    <source>
        <dbReference type="Google" id="ProtNLM"/>
    </source>
</evidence>
<comment type="caution">
    <text evidence="1">The sequence shown here is derived from an EMBL/GenBank/DDBJ whole genome shotgun (WGS) entry which is preliminary data.</text>
</comment>
<sequence length="230" mass="26504">MCTATFFALENGEFALTHNRDESYRRAIAVLPKEKTIDGKKIIVPIDPQGKGSWIFTSIDLSVCLLNGAFEKHEKRDDYVRSRGTVVLEVLETSTDREFIDTVDLNGVEPFTLILFRHSNQSSLGEFRWDGKEKYYKELALNENHIWSSVTLYDELAQFKRIKAFEKQFSGHIPSKDEIMKFHLSMHNPDIFMKTETHQTVSTSQMIVGDAFSTFEYADYINDVKTKLAL</sequence>
<dbReference type="RefSeq" id="WP_309939507.1">
    <property type="nucleotide sequence ID" value="NZ_AP025305.1"/>
</dbReference>